<feature type="chain" id="PRO_5045390425" evidence="1">
    <location>
        <begin position="24"/>
        <end position="387"/>
    </location>
</feature>
<keyword evidence="3" id="KW-0378">Hydrolase</keyword>
<evidence type="ECO:0000256" key="1">
    <source>
        <dbReference type="SAM" id="SignalP"/>
    </source>
</evidence>
<dbReference type="InterPro" id="IPR001466">
    <property type="entry name" value="Beta-lactam-related"/>
</dbReference>
<proteinExistence type="predicted"/>
<dbReference type="RefSeq" id="WP_344432747.1">
    <property type="nucleotide sequence ID" value="NZ_BAAASL010000001.1"/>
</dbReference>
<dbReference type="Proteomes" id="UP001500886">
    <property type="component" value="Unassembled WGS sequence"/>
</dbReference>
<name>A0ABN3TK30_9ACTN</name>
<dbReference type="InterPro" id="IPR050491">
    <property type="entry name" value="AmpC-like"/>
</dbReference>
<dbReference type="Gene3D" id="3.40.710.10">
    <property type="entry name" value="DD-peptidase/beta-lactamase superfamily"/>
    <property type="match status" value="1"/>
</dbReference>
<dbReference type="Pfam" id="PF00144">
    <property type="entry name" value="Beta-lactamase"/>
    <property type="match status" value="1"/>
</dbReference>
<dbReference type="GO" id="GO:0016787">
    <property type="term" value="F:hydrolase activity"/>
    <property type="evidence" value="ECO:0007669"/>
    <property type="project" value="UniProtKB-KW"/>
</dbReference>
<evidence type="ECO:0000259" key="2">
    <source>
        <dbReference type="Pfam" id="PF00144"/>
    </source>
</evidence>
<comment type="caution">
    <text evidence="3">The sequence shown here is derived from an EMBL/GenBank/DDBJ whole genome shotgun (WGS) entry which is preliminary data.</text>
</comment>
<keyword evidence="4" id="KW-1185">Reference proteome</keyword>
<dbReference type="PANTHER" id="PTHR46825">
    <property type="entry name" value="D-ALANYL-D-ALANINE-CARBOXYPEPTIDASE/ENDOPEPTIDASE AMPH"/>
    <property type="match status" value="1"/>
</dbReference>
<protein>
    <submittedName>
        <fullName evidence="3">Serine hydrolase domain-containing protein</fullName>
    </submittedName>
</protein>
<reference evidence="3 4" key="1">
    <citation type="journal article" date="2019" name="Int. J. Syst. Evol. Microbiol.">
        <title>The Global Catalogue of Microorganisms (GCM) 10K type strain sequencing project: providing services to taxonomists for standard genome sequencing and annotation.</title>
        <authorList>
            <consortium name="The Broad Institute Genomics Platform"/>
            <consortium name="The Broad Institute Genome Sequencing Center for Infectious Disease"/>
            <person name="Wu L."/>
            <person name="Ma J."/>
        </authorList>
    </citation>
    <scope>NUCLEOTIDE SEQUENCE [LARGE SCALE GENOMIC DNA]</scope>
    <source>
        <strain evidence="3 4">JCM 4542</strain>
    </source>
</reference>
<dbReference type="SUPFAM" id="SSF56601">
    <property type="entry name" value="beta-lactamase/transpeptidase-like"/>
    <property type="match status" value="1"/>
</dbReference>
<dbReference type="EMBL" id="BAAASL010000001">
    <property type="protein sequence ID" value="GAA2707825.1"/>
    <property type="molecule type" value="Genomic_DNA"/>
</dbReference>
<dbReference type="PANTHER" id="PTHR46825:SF7">
    <property type="entry name" value="D-ALANYL-D-ALANINE CARBOXYPEPTIDASE"/>
    <property type="match status" value="1"/>
</dbReference>
<accession>A0ABN3TK30</accession>
<evidence type="ECO:0000313" key="4">
    <source>
        <dbReference type="Proteomes" id="UP001500886"/>
    </source>
</evidence>
<feature type="signal peptide" evidence="1">
    <location>
        <begin position="1"/>
        <end position="23"/>
    </location>
</feature>
<sequence length="387" mass="41154">MLPSGKTAVVAALLAGAVLPQVAAAPADAATPRTTALQQALDSTVAAGVPGAVIEVREGRKVWRGTSGVAELGSGRSVKVEAGDRFRAGSVTKSFVATVVLQLVEEGKVRLDDPVERHLPGLVPPGAHGERVTVRQLLNHTSGLPDFLTDVLLQKPDAIRTLRTADYTPRELVALAVEKGWKFDPGAKGAWAYSNTNYVVLGLLVERLTGHSLGQELNRRIIHPLHLSGTSFPTTPQLPPGPHLNGYEWLDGPTATPTDLTEFSPAAIWSAGTLISTTHDLNTFFRALADGKLLPPRLMREMHTMQPMGPDRAGRSYGLGLEGTINYCGKDAPVWGHSGSVAGYNTFSFTTADGKRQVTLALNRNFTKTPEADAATQHVLSTALCGD</sequence>
<feature type="domain" description="Beta-lactamase-related" evidence="2">
    <location>
        <begin position="39"/>
        <end position="377"/>
    </location>
</feature>
<keyword evidence="1" id="KW-0732">Signal</keyword>
<evidence type="ECO:0000313" key="3">
    <source>
        <dbReference type="EMBL" id="GAA2707825.1"/>
    </source>
</evidence>
<gene>
    <name evidence="3" type="ORF">GCM10010315_03160</name>
</gene>
<organism evidence="3 4">
    <name type="scientific">Streptomyces luteosporeus</name>
    <dbReference type="NCBI Taxonomy" id="173856"/>
    <lineage>
        <taxon>Bacteria</taxon>
        <taxon>Bacillati</taxon>
        <taxon>Actinomycetota</taxon>
        <taxon>Actinomycetes</taxon>
        <taxon>Kitasatosporales</taxon>
        <taxon>Streptomycetaceae</taxon>
        <taxon>Streptomyces</taxon>
    </lineage>
</organism>
<dbReference type="InterPro" id="IPR012338">
    <property type="entry name" value="Beta-lactam/transpept-like"/>
</dbReference>